<proteinExistence type="inferred from homology"/>
<dbReference type="Gene3D" id="2.20.200.10">
    <property type="entry name" value="Outer membrane efflux proteins (OEP)"/>
    <property type="match status" value="1"/>
</dbReference>
<comment type="similarity">
    <text evidence="1 2">Belongs to the outer membrane factor (OMF) (TC 1.B.17) family.</text>
</comment>
<dbReference type="Proteomes" id="UP001055117">
    <property type="component" value="Unassembled WGS sequence"/>
</dbReference>
<dbReference type="Gene3D" id="1.20.1600.10">
    <property type="entry name" value="Outer membrane efflux proteins (OEP)"/>
    <property type="match status" value="1"/>
</dbReference>
<keyword evidence="2" id="KW-0449">Lipoprotein</keyword>
<keyword evidence="2" id="KW-0472">Membrane</keyword>
<sequence>MMRFPAMQDGACAPPSPRARGEGCDDPVVGAARRQPRVRGLRWKSLVLPGPLTVASARRLHAKVQAALSPQAGRGDAHPTMRHLLRAASLLALTTALSACVVGPDYSRPSVETPLAFKQGGTREDSAAFVASRKNWRAAAPNDGAERGDWWRVFRDPTLDRLIRLVDVDNQSLRQSVANFRQARALVESAQAALYPTVVGAPSITRSRTVGTERTSVSIQGQASWELDLFGRIRRTIETEAALAQADAATLALTRLTIQAEVANNYLSLRYADSLVRVLNANVENFKRTVAITENQYNAGVAARSDVITAQTQVQTTQAAAIAATLTRAQFENAIATLIGRPPSELSLAVAPLALVPPAVPVGIPASLLERRPDVAQAERAVQAQSEQIGVAVAALYPSVTLSASGGISGLTRTGLLSAANQVWAVTAAGSEVLFDGGARSAAITASRAGYDASVANYRQTVLAAFADVENGLVGIRILARQQVAQDEAVTLARRAVEITLNEYRAGTQNFTTVVTAQALQLNNEVAALQVRLSRFTTAVSLIRALGGGWDARALPSDSELKGPRLPIDLSPAVHPDE</sequence>
<accession>A0ABQ4QI90</accession>
<reference evidence="4 5" key="1">
    <citation type="journal article" date="2021" name="Front. Microbiol.">
        <title>Comprehensive Comparative Genomics and Phenotyping of Methylobacterium Species.</title>
        <authorList>
            <person name="Alessa O."/>
            <person name="Ogura Y."/>
            <person name="Fujitani Y."/>
            <person name="Takami H."/>
            <person name="Hayashi T."/>
            <person name="Sahin N."/>
            <person name="Tani A."/>
        </authorList>
    </citation>
    <scope>NUCLEOTIDE SEQUENCE [LARGE SCALE GENOMIC DNA]</scope>
    <source>
        <strain evidence="4 5">DSM 23679</strain>
    </source>
</reference>
<gene>
    <name evidence="4" type="primary">oprM</name>
    <name evidence="4" type="ORF">AFCDBAGC_2839</name>
</gene>
<evidence type="ECO:0000313" key="4">
    <source>
        <dbReference type="EMBL" id="GJD44970.1"/>
    </source>
</evidence>
<dbReference type="InterPro" id="IPR003423">
    <property type="entry name" value="OMP_efflux"/>
</dbReference>
<keyword evidence="5" id="KW-1185">Reference proteome</keyword>
<keyword evidence="2" id="KW-0812">Transmembrane</keyword>
<dbReference type="PANTHER" id="PTHR30203:SF33">
    <property type="entry name" value="BLR4455 PROTEIN"/>
    <property type="match status" value="1"/>
</dbReference>
<comment type="subcellular location">
    <subcellularLocation>
        <location evidence="2">Cell membrane</location>
        <topology evidence="2">Lipid-anchor</topology>
    </subcellularLocation>
</comment>
<evidence type="ECO:0000256" key="2">
    <source>
        <dbReference type="RuleBase" id="RU362097"/>
    </source>
</evidence>
<keyword evidence="2" id="KW-1134">Transmembrane beta strand</keyword>
<dbReference type="NCBIfam" id="TIGR01845">
    <property type="entry name" value="outer_NodT"/>
    <property type="match status" value="1"/>
</dbReference>
<comment type="caution">
    <text evidence="4">The sequence shown here is derived from an EMBL/GenBank/DDBJ whole genome shotgun (WGS) entry which is preliminary data.</text>
</comment>
<evidence type="ECO:0000313" key="5">
    <source>
        <dbReference type="Proteomes" id="UP001055117"/>
    </source>
</evidence>
<name>A0ABQ4QI90_9HYPH</name>
<dbReference type="Pfam" id="PF02321">
    <property type="entry name" value="OEP"/>
    <property type="match status" value="2"/>
</dbReference>
<dbReference type="PANTHER" id="PTHR30203">
    <property type="entry name" value="OUTER MEMBRANE CATION EFFLUX PROTEIN"/>
    <property type="match status" value="1"/>
</dbReference>
<evidence type="ECO:0000256" key="1">
    <source>
        <dbReference type="ARBA" id="ARBA00007613"/>
    </source>
</evidence>
<protein>
    <submittedName>
        <fullName evidence="4">Outer membrane protein OprM</fullName>
    </submittedName>
</protein>
<dbReference type="InterPro" id="IPR010131">
    <property type="entry name" value="MdtP/NodT-like"/>
</dbReference>
<feature type="region of interest" description="Disordered" evidence="3">
    <location>
        <begin position="1"/>
        <end position="25"/>
    </location>
</feature>
<organism evidence="4 5">
    <name type="scientific">Methylobacterium cerastii</name>
    <dbReference type="NCBI Taxonomy" id="932741"/>
    <lineage>
        <taxon>Bacteria</taxon>
        <taxon>Pseudomonadati</taxon>
        <taxon>Pseudomonadota</taxon>
        <taxon>Alphaproteobacteria</taxon>
        <taxon>Hyphomicrobiales</taxon>
        <taxon>Methylobacteriaceae</taxon>
        <taxon>Methylobacterium</taxon>
    </lineage>
</organism>
<dbReference type="SUPFAM" id="SSF56954">
    <property type="entry name" value="Outer membrane efflux proteins (OEP)"/>
    <property type="match status" value="1"/>
</dbReference>
<evidence type="ECO:0000256" key="3">
    <source>
        <dbReference type="SAM" id="MobiDB-lite"/>
    </source>
</evidence>
<dbReference type="EMBL" id="BPQG01000044">
    <property type="protein sequence ID" value="GJD44970.1"/>
    <property type="molecule type" value="Genomic_DNA"/>
</dbReference>
<keyword evidence="2" id="KW-0564">Palmitate</keyword>